<comment type="similarity">
    <text evidence="1">Belongs to the glycosyl hydrolase 73 family.</text>
</comment>
<comment type="caution">
    <text evidence="4">The sequence shown here is derived from an EMBL/GenBank/DDBJ whole genome shotgun (WGS) entry which is preliminary data.</text>
</comment>
<dbReference type="PRINTS" id="PR01002">
    <property type="entry name" value="FLGFLGJ"/>
</dbReference>
<evidence type="ECO:0000313" key="5">
    <source>
        <dbReference type="Proteomes" id="UP001597196"/>
    </source>
</evidence>
<keyword evidence="2 4" id="KW-0378">Hydrolase</keyword>
<evidence type="ECO:0000256" key="2">
    <source>
        <dbReference type="ARBA" id="ARBA00022801"/>
    </source>
</evidence>
<protein>
    <submittedName>
        <fullName evidence="4">Glycoside hydrolase family 73 protein</fullName>
    </submittedName>
</protein>
<dbReference type="Proteomes" id="UP001597196">
    <property type="component" value="Unassembled WGS sequence"/>
</dbReference>
<organism evidence="4 5">
    <name type="scientific">Lacticaseibacillus mingshuiensis</name>
    <dbReference type="NCBI Taxonomy" id="2799574"/>
    <lineage>
        <taxon>Bacteria</taxon>
        <taxon>Bacillati</taxon>
        <taxon>Bacillota</taxon>
        <taxon>Bacilli</taxon>
        <taxon>Lactobacillales</taxon>
        <taxon>Lactobacillaceae</taxon>
        <taxon>Lacticaseibacillus</taxon>
    </lineage>
</organism>
<dbReference type="InterPro" id="IPR051056">
    <property type="entry name" value="Glycosyl_Hydrolase_73"/>
</dbReference>
<dbReference type="Pfam" id="PF01832">
    <property type="entry name" value="Glucosaminidase"/>
    <property type="match status" value="1"/>
</dbReference>
<evidence type="ECO:0000259" key="3">
    <source>
        <dbReference type="SMART" id="SM00047"/>
    </source>
</evidence>
<evidence type="ECO:0000313" key="4">
    <source>
        <dbReference type="EMBL" id="MFD1429496.1"/>
    </source>
</evidence>
<feature type="domain" description="Mannosyl-glycoprotein endo-beta-N-acetylglucosamidase-like" evidence="3">
    <location>
        <begin position="44"/>
        <end position="206"/>
    </location>
</feature>
<accession>A0ABW4CIW3</accession>
<reference evidence="5" key="1">
    <citation type="journal article" date="2019" name="Int. J. Syst. Evol. Microbiol.">
        <title>The Global Catalogue of Microorganisms (GCM) 10K type strain sequencing project: providing services to taxonomists for standard genome sequencing and annotation.</title>
        <authorList>
            <consortium name="The Broad Institute Genomics Platform"/>
            <consortium name="The Broad Institute Genome Sequencing Center for Infectious Disease"/>
            <person name="Wu L."/>
            <person name="Ma J."/>
        </authorList>
    </citation>
    <scope>NUCLEOTIDE SEQUENCE [LARGE SCALE GENOMIC DNA]</scope>
    <source>
        <strain evidence="5">CCM 8980</strain>
    </source>
</reference>
<name>A0ABW4CIW3_9LACO</name>
<keyword evidence="5" id="KW-1185">Reference proteome</keyword>
<sequence length="208" mass="23180">MARKSHRRRKLKLPRVIWIFLLLFIAAIGVVGGQILSQRAQIADEARAQSEATAKQEAFISRLAPYAQELQQVYGVLPSITLAQAILESDWGTSTLAANYHNLFGIKGTDPATSRIMTTKEYQNDQWVTVHARFRVYASDQESMKDHALLLVNGTDWNANQYAAVLAAKDYVTAAKALQTAGYATDPDYPSKLIALIQQWHLAQYDGN</sequence>
<dbReference type="GO" id="GO:0016787">
    <property type="term" value="F:hydrolase activity"/>
    <property type="evidence" value="ECO:0007669"/>
    <property type="project" value="UniProtKB-KW"/>
</dbReference>
<dbReference type="EMBL" id="JBHTOC010000005">
    <property type="protein sequence ID" value="MFD1429496.1"/>
    <property type="molecule type" value="Genomic_DNA"/>
</dbReference>
<dbReference type="PANTHER" id="PTHR33308:SF10">
    <property type="entry name" value="EXO-GLUCOSAMINIDASE LYTG"/>
    <property type="match status" value="1"/>
</dbReference>
<dbReference type="PANTHER" id="PTHR33308">
    <property type="entry name" value="PEPTIDOGLYCAN HYDROLASE FLGJ"/>
    <property type="match status" value="1"/>
</dbReference>
<dbReference type="SMART" id="SM00047">
    <property type="entry name" value="LYZ2"/>
    <property type="match status" value="1"/>
</dbReference>
<dbReference type="Gene3D" id="1.10.530.10">
    <property type="match status" value="1"/>
</dbReference>
<dbReference type="RefSeq" id="WP_203627072.1">
    <property type="nucleotide sequence ID" value="NZ_BOLQ01000010.1"/>
</dbReference>
<gene>
    <name evidence="4" type="ORF">ACFQ4P_04435</name>
</gene>
<dbReference type="InterPro" id="IPR002901">
    <property type="entry name" value="MGlyc_endo_b_GlcNAc-like_dom"/>
</dbReference>
<dbReference type="Gene3D" id="4.10.80.30">
    <property type="entry name" value="DNA polymerase, domain 6"/>
    <property type="match status" value="1"/>
</dbReference>
<evidence type="ECO:0000256" key="1">
    <source>
        <dbReference type="ARBA" id="ARBA00010266"/>
    </source>
</evidence>
<proteinExistence type="inferred from homology"/>